<dbReference type="InterPro" id="IPR035906">
    <property type="entry name" value="MetI-like_sf"/>
</dbReference>
<name>A0A124E2Y9_MYCCR</name>
<reference evidence="14" key="2">
    <citation type="submission" date="2016-02" db="EMBL/GenBank/DDBJ databases">
        <title>Draft genome sequence of five rapidly growing Mycobacterium species.</title>
        <authorList>
            <person name="Katahira K."/>
            <person name="Gotou Y."/>
            <person name="Iida K."/>
            <person name="Ogura Y."/>
            <person name="Hayashi T."/>
        </authorList>
    </citation>
    <scope>NUCLEOTIDE SEQUENCE [LARGE SCALE GENOMIC DNA]</scope>
    <source>
        <strain evidence="14">JCM15298</strain>
    </source>
</reference>
<keyword evidence="4" id="KW-1003">Cell membrane</keyword>
<organism evidence="13 14">
    <name type="scientific">Mycolicibacterium canariasense</name>
    <name type="common">Mycobacterium canariasense</name>
    <dbReference type="NCBI Taxonomy" id="228230"/>
    <lineage>
        <taxon>Bacteria</taxon>
        <taxon>Bacillati</taxon>
        <taxon>Actinomycetota</taxon>
        <taxon>Actinomycetes</taxon>
        <taxon>Mycobacteriales</taxon>
        <taxon>Mycobacteriaceae</taxon>
        <taxon>Mycolicibacterium</taxon>
    </lineage>
</organism>
<evidence type="ECO:0000256" key="7">
    <source>
        <dbReference type="ARBA" id="ARBA00022989"/>
    </source>
</evidence>
<comment type="function">
    <text evidence="9">Required for the activity of the bacterial periplasmic transport system of putrescine and spermidine.</text>
</comment>
<keyword evidence="8 11" id="KW-0472">Membrane</keyword>
<dbReference type="CDD" id="cd06261">
    <property type="entry name" value="TM_PBP2"/>
    <property type="match status" value="1"/>
</dbReference>
<dbReference type="SUPFAM" id="SSF161098">
    <property type="entry name" value="MetI-like"/>
    <property type="match status" value="1"/>
</dbReference>
<protein>
    <recommendedName>
        <fullName evidence="10">Spermidine/putrescine transport system permease protein PotC</fullName>
    </recommendedName>
</protein>
<keyword evidence="14" id="KW-1185">Reference proteome</keyword>
<accession>A0A124E2Y9</accession>
<feature type="transmembrane region" description="Helical" evidence="11">
    <location>
        <begin position="286"/>
        <end position="308"/>
    </location>
</feature>
<sequence>MPSERKAPRSLAAAAGLLVGSVSVVSSVLGALTGGVSGSRAVLFVVGAAVLALTFRLLSVPHILGGFALLTYGFLFVPIVVVLGYAFNAGQIITVWAGFSTKWFSQALNNPQIVEAIGNSAAIAVGSALLSVSFACAAALVIGRAKYAVRLPYEGVLLLTLVVPEVVLAIGLLLFYMRFGVPFGPLTAMVGHAVFGTSVALLIVRARYTGTGLDLEHASADLGAGPWATLWQVTLPRLTPALLGAFLLTFVLSFDNVVTSQFTAGGTPTWPLYLLSALKFGVSPEVNAASALLLVAILGVAALTALVIRRLSRVSTPSASTAAPNE</sequence>
<dbReference type="PANTHER" id="PTHR43848">
    <property type="entry name" value="PUTRESCINE TRANSPORT SYSTEM PERMEASE PROTEIN POTI"/>
    <property type="match status" value="1"/>
</dbReference>
<dbReference type="AlphaFoldDB" id="A0A124E2Y9"/>
<dbReference type="GO" id="GO:0005886">
    <property type="term" value="C:plasma membrane"/>
    <property type="evidence" value="ECO:0007669"/>
    <property type="project" value="UniProtKB-SubCell"/>
</dbReference>
<gene>
    <name evidence="13" type="ORF">RMCC_5278</name>
</gene>
<keyword evidence="7 11" id="KW-1133">Transmembrane helix</keyword>
<feature type="transmembrane region" description="Helical" evidence="11">
    <location>
        <begin position="241"/>
        <end position="266"/>
    </location>
</feature>
<feature type="transmembrane region" description="Helical" evidence="11">
    <location>
        <begin position="117"/>
        <end position="143"/>
    </location>
</feature>
<dbReference type="PROSITE" id="PS50928">
    <property type="entry name" value="ABC_TM1"/>
    <property type="match status" value="1"/>
</dbReference>
<dbReference type="InterPro" id="IPR051789">
    <property type="entry name" value="Bact_Polyamine_Transport"/>
</dbReference>
<dbReference type="STRING" id="228230.RMCC_5278"/>
<evidence type="ECO:0000256" key="10">
    <source>
        <dbReference type="ARBA" id="ARBA00039580"/>
    </source>
</evidence>
<dbReference type="PANTHER" id="PTHR43848:SF5">
    <property type="entry name" value="SPERMIDINE_PUTRESCINE TRANSPORT SYSTEM PERMEASE PROTEIN POTC"/>
    <property type="match status" value="1"/>
</dbReference>
<comment type="subcellular location">
    <subcellularLocation>
        <location evidence="1">Cell inner membrane</location>
        <topology evidence="1">Multi-pass membrane protein</topology>
    </subcellularLocation>
    <subcellularLocation>
        <location evidence="11">Cell membrane</location>
        <topology evidence="11">Multi-pass membrane protein</topology>
    </subcellularLocation>
</comment>
<evidence type="ECO:0000256" key="5">
    <source>
        <dbReference type="ARBA" id="ARBA00022519"/>
    </source>
</evidence>
<evidence type="ECO:0000256" key="8">
    <source>
        <dbReference type="ARBA" id="ARBA00023136"/>
    </source>
</evidence>
<evidence type="ECO:0000256" key="4">
    <source>
        <dbReference type="ARBA" id="ARBA00022475"/>
    </source>
</evidence>
<dbReference type="EMBL" id="BCSY01000081">
    <property type="protein sequence ID" value="GAS98313.1"/>
    <property type="molecule type" value="Genomic_DNA"/>
</dbReference>
<dbReference type="RefSeq" id="WP_062659126.1">
    <property type="nucleotide sequence ID" value="NZ_BCSY01000081.1"/>
</dbReference>
<keyword evidence="3 11" id="KW-0813">Transport</keyword>
<reference evidence="14" key="1">
    <citation type="journal article" date="2016" name="Genome Announc.">
        <title>Draft Genome Sequences of Five Rapidly Growing Mycobacterium Species, M. thermoresistibile, M. fortuitum subsp. acetamidolyticum, M. canariasense, M. brisbanense, and M. novocastrense.</title>
        <authorList>
            <person name="Katahira K."/>
            <person name="Ogura Y."/>
            <person name="Gotoh Y."/>
            <person name="Hayashi T."/>
        </authorList>
    </citation>
    <scope>NUCLEOTIDE SEQUENCE [LARGE SCALE GENOMIC DNA]</scope>
    <source>
        <strain evidence="14">JCM15298</strain>
    </source>
</reference>
<feature type="transmembrane region" description="Helical" evidence="11">
    <location>
        <begin position="183"/>
        <end position="204"/>
    </location>
</feature>
<dbReference type="InterPro" id="IPR000515">
    <property type="entry name" value="MetI-like"/>
</dbReference>
<evidence type="ECO:0000256" key="6">
    <source>
        <dbReference type="ARBA" id="ARBA00022692"/>
    </source>
</evidence>
<comment type="caution">
    <text evidence="13">The sequence shown here is derived from an EMBL/GenBank/DDBJ whole genome shotgun (WGS) entry which is preliminary data.</text>
</comment>
<proteinExistence type="inferred from homology"/>
<dbReference type="Proteomes" id="UP000069443">
    <property type="component" value="Unassembled WGS sequence"/>
</dbReference>
<evidence type="ECO:0000256" key="3">
    <source>
        <dbReference type="ARBA" id="ARBA00022448"/>
    </source>
</evidence>
<evidence type="ECO:0000256" key="11">
    <source>
        <dbReference type="RuleBase" id="RU363032"/>
    </source>
</evidence>
<evidence type="ECO:0000256" key="9">
    <source>
        <dbReference type="ARBA" id="ARBA00037216"/>
    </source>
</evidence>
<evidence type="ECO:0000313" key="14">
    <source>
        <dbReference type="Proteomes" id="UP000069443"/>
    </source>
</evidence>
<keyword evidence="5" id="KW-0997">Cell inner membrane</keyword>
<feature type="transmembrane region" description="Helical" evidence="11">
    <location>
        <begin position="70"/>
        <end position="97"/>
    </location>
</feature>
<comment type="similarity">
    <text evidence="2">Belongs to the binding-protein-dependent transport system permease family. CysTW subfamily.</text>
</comment>
<dbReference type="Pfam" id="PF00528">
    <property type="entry name" value="BPD_transp_1"/>
    <property type="match status" value="1"/>
</dbReference>
<evidence type="ECO:0000256" key="2">
    <source>
        <dbReference type="ARBA" id="ARBA00007069"/>
    </source>
</evidence>
<feature type="transmembrane region" description="Helical" evidence="11">
    <location>
        <begin position="40"/>
        <end position="58"/>
    </location>
</feature>
<dbReference type="GO" id="GO:0055085">
    <property type="term" value="P:transmembrane transport"/>
    <property type="evidence" value="ECO:0007669"/>
    <property type="project" value="InterPro"/>
</dbReference>
<evidence type="ECO:0000256" key="1">
    <source>
        <dbReference type="ARBA" id="ARBA00004429"/>
    </source>
</evidence>
<evidence type="ECO:0000313" key="13">
    <source>
        <dbReference type="EMBL" id="GAS98313.1"/>
    </source>
</evidence>
<dbReference type="Gene3D" id="1.10.3720.10">
    <property type="entry name" value="MetI-like"/>
    <property type="match status" value="1"/>
</dbReference>
<evidence type="ECO:0000259" key="12">
    <source>
        <dbReference type="PROSITE" id="PS50928"/>
    </source>
</evidence>
<feature type="transmembrane region" description="Helical" evidence="11">
    <location>
        <begin position="155"/>
        <end position="177"/>
    </location>
</feature>
<keyword evidence="6 11" id="KW-0812">Transmembrane</keyword>
<feature type="domain" description="ABC transmembrane type-1" evidence="12">
    <location>
        <begin position="117"/>
        <end position="304"/>
    </location>
</feature>